<dbReference type="PANTHER" id="PTHR11571:SF222">
    <property type="entry name" value="GLUTATHIONE TRANSFERASE"/>
    <property type="match status" value="1"/>
</dbReference>
<dbReference type="Proteomes" id="UP001485043">
    <property type="component" value="Unassembled WGS sequence"/>
</dbReference>
<dbReference type="EMBL" id="JALJOV010000013">
    <property type="protein sequence ID" value="KAK9868759.1"/>
    <property type="molecule type" value="Genomic_DNA"/>
</dbReference>
<dbReference type="Pfam" id="PF14497">
    <property type="entry name" value="GST_C_3"/>
    <property type="match status" value="1"/>
</dbReference>
<dbReference type="PROSITE" id="PS50404">
    <property type="entry name" value="GST_NTER"/>
    <property type="match status" value="1"/>
</dbReference>
<feature type="domain" description="GST C-terminal" evidence="8">
    <location>
        <begin position="476"/>
        <end position="613"/>
    </location>
</feature>
<dbReference type="CDD" id="cd03039">
    <property type="entry name" value="GST_N_Sigma_like"/>
    <property type="match status" value="1"/>
</dbReference>
<feature type="region of interest" description="Disordered" evidence="6">
    <location>
        <begin position="705"/>
        <end position="726"/>
    </location>
</feature>
<dbReference type="Gene3D" id="1.20.1050.10">
    <property type="match status" value="1"/>
</dbReference>
<dbReference type="InterPro" id="IPR004046">
    <property type="entry name" value="GST_C"/>
</dbReference>
<dbReference type="InterPro" id="IPR050213">
    <property type="entry name" value="GST_superfamily"/>
</dbReference>
<protein>
    <recommendedName>
        <fullName evidence="3">glutathione transferase</fullName>
        <ecNumber evidence="3">2.5.1.18</ecNumber>
    </recommendedName>
</protein>
<feature type="region of interest" description="Disordered" evidence="6">
    <location>
        <begin position="1"/>
        <end position="52"/>
    </location>
</feature>
<dbReference type="InterPro" id="IPR036282">
    <property type="entry name" value="Glutathione-S-Trfase_C_sf"/>
</dbReference>
<dbReference type="EC" id="2.5.1.18" evidence="3"/>
<gene>
    <name evidence="9" type="ORF">WJX84_008488</name>
</gene>
<dbReference type="AlphaFoldDB" id="A0AAW1TGJ3"/>
<evidence type="ECO:0000256" key="2">
    <source>
        <dbReference type="ARBA" id="ARBA00005861"/>
    </source>
</evidence>
<proteinExistence type="inferred from homology"/>
<dbReference type="Gene3D" id="3.40.30.10">
    <property type="entry name" value="Glutaredoxin"/>
    <property type="match status" value="1"/>
</dbReference>
<feature type="region of interest" description="Disordered" evidence="6">
    <location>
        <begin position="188"/>
        <end position="211"/>
    </location>
</feature>
<keyword evidence="4" id="KW-0808">Transferase</keyword>
<keyword evidence="10" id="KW-1185">Reference proteome</keyword>
<reference evidence="9 10" key="1">
    <citation type="journal article" date="2024" name="Nat. Commun.">
        <title>Phylogenomics reveals the evolutionary origins of lichenization in chlorophyte algae.</title>
        <authorList>
            <person name="Puginier C."/>
            <person name="Libourel C."/>
            <person name="Otte J."/>
            <person name="Skaloud P."/>
            <person name="Haon M."/>
            <person name="Grisel S."/>
            <person name="Petersen M."/>
            <person name="Berrin J.G."/>
            <person name="Delaux P.M."/>
            <person name="Dal Grande F."/>
            <person name="Keller J."/>
        </authorList>
    </citation>
    <scope>NUCLEOTIDE SEQUENCE [LARGE SCALE GENOMIC DNA]</scope>
    <source>
        <strain evidence="9 10">SAG 2523</strain>
    </source>
</reference>
<comment type="function">
    <text evidence="1">Conjugation of reduced glutathione to a wide number of exogenous and endogenous hydrophobic electrophiles.</text>
</comment>
<comment type="catalytic activity">
    <reaction evidence="5">
        <text>RX + glutathione = an S-substituted glutathione + a halide anion + H(+)</text>
        <dbReference type="Rhea" id="RHEA:16437"/>
        <dbReference type="ChEBI" id="CHEBI:15378"/>
        <dbReference type="ChEBI" id="CHEBI:16042"/>
        <dbReference type="ChEBI" id="CHEBI:17792"/>
        <dbReference type="ChEBI" id="CHEBI:57925"/>
        <dbReference type="ChEBI" id="CHEBI:90779"/>
        <dbReference type="EC" id="2.5.1.18"/>
    </reaction>
</comment>
<dbReference type="SUPFAM" id="SSF47616">
    <property type="entry name" value="GST C-terminal domain-like"/>
    <property type="match status" value="1"/>
</dbReference>
<dbReference type="GO" id="GO:0006749">
    <property type="term" value="P:glutathione metabolic process"/>
    <property type="evidence" value="ECO:0007669"/>
    <property type="project" value="TreeGrafter"/>
</dbReference>
<evidence type="ECO:0000256" key="5">
    <source>
        <dbReference type="ARBA" id="ARBA00047960"/>
    </source>
</evidence>
<comment type="similarity">
    <text evidence="2">Belongs to the GST superfamily. Mu family.</text>
</comment>
<dbReference type="SFLD" id="SFLDS00019">
    <property type="entry name" value="Glutathione_Transferase_(cytos"/>
    <property type="match status" value="1"/>
</dbReference>
<evidence type="ECO:0000313" key="10">
    <source>
        <dbReference type="Proteomes" id="UP001485043"/>
    </source>
</evidence>
<accession>A0AAW1TGJ3</accession>
<evidence type="ECO:0000256" key="3">
    <source>
        <dbReference type="ARBA" id="ARBA00012452"/>
    </source>
</evidence>
<evidence type="ECO:0000313" key="9">
    <source>
        <dbReference type="EMBL" id="KAK9868759.1"/>
    </source>
</evidence>
<feature type="domain" description="GST N-terminal" evidence="7">
    <location>
        <begin position="379"/>
        <end position="474"/>
    </location>
</feature>
<sequence>MFAPKAPRAAANPAAANPAAANPARIRARQRPRSPRLPTSAPRTETPCQAGKPSGALCSIPTGMAAPGVTESNFAPAVIRDTGELGEAVSLDVWAEGQKVSHAETWQQSFPVFLLHRELGRELVYSDPAAGPSLALRMKTIMLQLLPFRARPLHLHRELEELSNPFDNPEAEDNVFAQALNTLPAIQSPFDAVGSGQGQQHQHSQQDPHADRRDIKVRAQQLHVGDNGPVQRQSLGVDDDPEALEALFRDNWLQEHTILSLQALAGFWQSLLVEEEADVEPDTSSGIRGAGWHFVPAMLAACLQPEAQQECSQRWARRSREYLMLVEPLERFKRLPDASGSFPVSRSFTELKFARPCLKARPRREHHRISPCATTALGTLPKLNYLPIRGRGEPIRLALAALELDWEEVHWGRWANTDQDGKPRLINIDWQPEIKQDTHLFEFFQAPSYTVDGETYSQSNAIVRHLARKHGLYGASEHEALRIDAFLDGIDDIRRKYFMVVYVGMMQPSGLETYWDKLCDPKSIAGFNGGAHFEFINRLFKKASGSQGFAVGNQLTIADLLLFDIVDCHLPLFPEHFKSQYPELVAHSDKIRQLPAIHRYLQSQEGARTELPAEDCRPQLALPNKKLMPSHWPSWPYLSQACFATGFAQDQFVLELCVRCSMGNQSGISSRSSSQALFSVKQAKALSEETFGSIYAILAEERAPKQTTSRGLPGVETSSRGRHTSGTFSRLGNIVMNSAASGFGFTLGGDAANSLWHGLFH</sequence>
<evidence type="ECO:0000256" key="4">
    <source>
        <dbReference type="ARBA" id="ARBA00022679"/>
    </source>
</evidence>
<feature type="compositionally biased region" description="Low complexity" evidence="6">
    <location>
        <begin position="1"/>
        <end position="25"/>
    </location>
</feature>
<evidence type="ECO:0000259" key="8">
    <source>
        <dbReference type="PROSITE" id="PS50405"/>
    </source>
</evidence>
<dbReference type="InterPro" id="IPR040079">
    <property type="entry name" value="Glutathione_S-Trfase"/>
</dbReference>
<dbReference type="PANTHER" id="PTHR11571">
    <property type="entry name" value="GLUTATHIONE S-TRANSFERASE"/>
    <property type="match status" value="1"/>
</dbReference>
<dbReference type="GO" id="GO:0004364">
    <property type="term" value="F:glutathione transferase activity"/>
    <property type="evidence" value="ECO:0007669"/>
    <property type="project" value="UniProtKB-EC"/>
</dbReference>
<dbReference type="InterPro" id="IPR004045">
    <property type="entry name" value="Glutathione_S-Trfase_N"/>
</dbReference>
<dbReference type="InterPro" id="IPR036249">
    <property type="entry name" value="Thioredoxin-like_sf"/>
</dbReference>
<evidence type="ECO:0000256" key="6">
    <source>
        <dbReference type="SAM" id="MobiDB-lite"/>
    </source>
</evidence>
<organism evidence="9 10">
    <name type="scientific">Apatococcus fuscideae</name>
    <dbReference type="NCBI Taxonomy" id="2026836"/>
    <lineage>
        <taxon>Eukaryota</taxon>
        <taxon>Viridiplantae</taxon>
        <taxon>Chlorophyta</taxon>
        <taxon>core chlorophytes</taxon>
        <taxon>Trebouxiophyceae</taxon>
        <taxon>Chlorellales</taxon>
        <taxon>Chlorellaceae</taxon>
        <taxon>Apatococcus</taxon>
    </lineage>
</organism>
<evidence type="ECO:0000259" key="7">
    <source>
        <dbReference type="PROSITE" id="PS50404"/>
    </source>
</evidence>
<comment type="caution">
    <text evidence="9">The sequence shown here is derived from an EMBL/GenBank/DDBJ whole genome shotgun (WGS) entry which is preliminary data.</text>
</comment>
<dbReference type="PROSITE" id="PS50405">
    <property type="entry name" value="GST_CTER"/>
    <property type="match status" value="1"/>
</dbReference>
<dbReference type="InterPro" id="IPR010987">
    <property type="entry name" value="Glutathione-S-Trfase_C-like"/>
</dbReference>
<name>A0AAW1TGJ3_9CHLO</name>
<dbReference type="SUPFAM" id="SSF52833">
    <property type="entry name" value="Thioredoxin-like"/>
    <property type="match status" value="1"/>
</dbReference>
<evidence type="ECO:0000256" key="1">
    <source>
        <dbReference type="ARBA" id="ARBA00003701"/>
    </source>
</evidence>